<keyword evidence="3" id="KW-0732">Signal</keyword>
<evidence type="ECO:0000256" key="3">
    <source>
        <dbReference type="ARBA" id="ARBA00022729"/>
    </source>
</evidence>
<evidence type="ECO:0000256" key="6">
    <source>
        <dbReference type="PROSITE-ProRule" id="PRU00278"/>
    </source>
</evidence>
<keyword evidence="9" id="KW-1185">Reference proteome</keyword>
<evidence type="ECO:0000313" key="9">
    <source>
        <dbReference type="Proteomes" id="UP000648801"/>
    </source>
</evidence>
<name>A0A916W739_9BACT</name>
<evidence type="ECO:0000256" key="4">
    <source>
        <dbReference type="ARBA" id="ARBA00023110"/>
    </source>
</evidence>
<comment type="caution">
    <text evidence="8">The sequence shown here is derived from an EMBL/GenBank/DDBJ whole genome shotgun (WGS) entry which is preliminary data.</text>
</comment>
<protein>
    <recommendedName>
        <fullName evidence="2">peptidylprolyl isomerase</fullName>
        <ecNumber evidence="2">5.2.1.8</ecNumber>
    </recommendedName>
</protein>
<dbReference type="Gene3D" id="3.10.50.40">
    <property type="match status" value="1"/>
</dbReference>
<evidence type="ECO:0000259" key="7">
    <source>
        <dbReference type="PROSITE" id="PS50198"/>
    </source>
</evidence>
<dbReference type="SUPFAM" id="SSF54534">
    <property type="entry name" value="FKBP-like"/>
    <property type="match status" value="1"/>
</dbReference>
<keyword evidence="5 6" id="KW-0413">Isomerase</keyword>
<reference evidence="8" key="1">
    <citation type="journal article" date="2014" name="Int. J. Syst. Evol. Microbiol.">
        <title>Complete genome sequence of Corynebacterium casei LMG S-19264T (=DSM 44701T), isolated from a smear-ripened cheese.</title>
        <authorList>
            <consortium name="US DOE Joint Genome Institute (JGI-PGF)"/>
            <person name="Walter F."/>
            <person name="Albersmeier A."/>
            <person name="Kalinowski J."/>
            <person name="Ruckert C."/>
        </authorList>
    </citation>
    <scope>NUCLEOTIDE SEQUENCE</scope>
    <source>
        <strain evidence="8">CGMCC 1.15447</strain>
    </source>
</reference>
<dbReference type="Gene3D" id="1.10.4030.10">
    <property type="entry name" value="Porin chaperone SurA, peptide-binding domain"/>
    <property type="match status" value="1"/>
</dbReference>
<dbReference type="EC" id="5.2.1.8" evidence="2"/>
<dbReference type="PANTHER" id="PTHR47245">
    <property type="entry name" value="PEPTIDYLPROLYL ISOMERASE"/>
    <property type="match status" value="1"/>
</dbReference>
<dbReference type="PANTHER" id="PTHR47245:SF1">
    <property type="entry name" value="FOLDASE PROTEIN PRSA"/>
    <property type="match status" value="1"/>
</dbReference>
<dbReference type="Proteomes" id="UP000648801">
    <property type="component" value="Unassembled WGS sequence"/>
</dbReference>
<dbReference type="InterPro" id="IPR000297">
    <property type="entry name" value="PPIase_PpiC"/>
</dbReference>
<comment type="catalytic activity">
    <reaction evidence="1">
        <text>[protein]-peptidylproline (omega=180) = [protein]-peptidylproline (omega=0)</text>
        <dbReference type="Rhea" id="RHEA:16237"/>
        <dbReference type="Rhea" id="RHEA-COMP:10747"/>
        <dbReference type="Rhea" id="RHEA-COMP:10748"/>
        <dbReference type="ChEBI" id="CHEBI:83833"/>
        <dbReference type="ChEBI" id="CHEBI:83834"/>
        <dbReference type="EC" id="5.2.1.8"/>
    </reaction>
</comment>
<feature type="domain" description="PpiC" evidence="7">
    <location>
        <begin position="205"/>
        <end position="324"/>
    </location>
</feature>
<dbReference type="InterPro" id="IPR046357">
    <property type="entry name" value="PPIase_dom_sf"/>
</dbReference>
<sequence length="382" mass="42799">MIAKIEDHCRRDKEVPTLLNQTERSQNMRSLRGTSVSASVLLLSAMVLITGCNRGHSADVVATVNGHPIMRADMEKAYQEQLGEAQQQQQQTPSPDQADSLRLNVLQSLINEEIVEQRAAKMNLTATNDEVDAKLKEMKAPYTDDQFEERLKANHTTLDDLKHNLRRTLTINKLLNKEINSKITVTDADVASYYNQHKAEFNFIETEYHLAQIQVTGIPSAQPGNLQNSKATNDAEAKKKIQVLKNQLDSGADFGVLAMNYSEQPETAPNGGDIGFVPESRLRTDPAVYAAVTKLKAGEYTDIMPIVDPQSKKTVGYAIYKLLSREPAGQRDLSDPRVQQAIRQQLQDGRSQLLKGAYFEMLRDQAKIENFFAEQIFKNDAH</sequence>
<dbReference type="GO" id="GO:0003755">
    <property type="term" value="F:peptidyl-prolyl cis-trans isomerase activity"/>
    <property type="evidence" value="ECO:0007669"/>
    <property type="project" value="UniProtKB-KW"/>
</dbReference>
<evidence type="ECO:0000256" key="2">
    <source>
        <dbReference type="ARBA" id="ARBA00013194"/>
    </source>
</evidence>
<keyword evidence="4 6" id="KW-0697">Rotamase</keyword>
<evidence type="ECO:0000256" key="5">
    <source>
        <dbReference type="ARBA" id="ARBA00023235"/>
    </source>
</evidence>
<dbReference type="InterPro" id="IPR027304">
    <property type="entry name" value="Trigger_fact/SurA_dom_sf"/>
</dbReference>
<dbReference type="InterPro" id="IPR023058">
    <property type="entry name" value="PPIase_PpiC_CS"/>
</dbReference>
<dbReference type="AlphaFoldDB" id="A0A916W739"/>
<dbReference type="Pfam" id="PF00639">
    <property type="entry name" value="Rotamase"/>
    <property type="match status" value="1"/>
</dbReference>
<proteinExistence type="predicted"/>
<reference evidence="8" key="2">
    <citation type="submission" date="2020-09" db="EMBL/GenBank/DDBJ databases">
        <authorList>
            <person name="Sun Q."/>
            <person name="Zhou Y."/>
        </authorList>
    </citation>
    <scope>NUCLEOTIDE SEQUENCE</scope>
    <source>
        <strain evidence="8">CGMCC 1.15447</strain>
    </source>
</reference>
<dbReference type="InterPro" id="IPR050245">
    <property type="entry name" value="PrsA_foldase"/>
</dbReference>
<evidence type="ECO:0000313" key="8">
    <source>
        <dbReference type="EMBL" id="GGA72838.1"/>
    </source>
</evidence>
<organism evidence="8 9">
    <name type="scientific">Edaphobacter acidisoli</name>
    <dbReference type="NCBI Taxonomy" id="2040573"/>
    <lineage>
        <taxon>Bacteria</taxon>
        <taxon>Pseudomonadati</taxon>
        <taxon>Acidobacteriota</taxon>
        <taxon>Terriglobia</taxon>
        <taxon>Terriglobales</taxon>
        <taxon>Acidobacteriaceae</taxon>
        <taxon>Edaphobacter</taxon>
    </lineage>
</organism>
<evidence type="ECO:0000256" key="1">
    <source>
        <dbReference type="ARBA" id="ARBA00000971"/>
    </source>
</evidence>
<dbReference type="PROSITE" id="PS01096">
    <property type="entry name" value="PPIC_PPIASE_1"/>
    <property type="match status" value="1"/>
</dbReference>
<dbReference type="EMBL" id="BMJB01000001">
    <property type="protein sequence ID" value="GGA72838.1"/>
    <property type="molecule type" value="Genomic_DNA"/>
</dbReference>
<dbReference type="Pfam" id="PF13624">
    <property type="entry name" value="SurA_N_3"/>
    <property type="match status" value="1"/>
</dbReference>
<accession>A0A916W739</accession>
<gene>
    <name evidence="8" type="ORF">GCM10011507_25530</name>
</gene>
<dbReference type="PROSITE" id="PS50198">
    <property type="entry name" value="PPIC_PPIASE_2"/>
    <property type="match status" value="1"/>
</dbReference>
<dbReference type="SUPFAM" id="SSF109998">
    <property type="entry name" value="Triger factor/SurA peptide-binding domain-like"/>
    <property type="match status" value="1"/>
</dbReference>